<feature type="domain" description="TonB-dependent receptor plug" evidence="9">
    <location>
        <begin position="121"/>
        <end position="226"/>
    </location>
</feature>
<dbReference type="NCBIfam" id="TIGR04056">
    <property type="entry name" value="OMP_RagA_SusC"/>
    <property type="match status" value="1"/>
</dbReference>
<evidence type="ECO:0000256" key="5">
    <source>
        <dbReference type="ARBA" id="ARBA00023136"/>
    </source>
</evidence>
<evidence type="ECO:0000256" key="3">
    <source>
        <dbReference type="ARBA" id="ARBA00022452"/>
    </source>
</evidence>
<dbReference type="NCBIfam" id="TIGR04057">
    <property type="entry name" value="SusC_RagA_signa"/>
    <property type="match status" value="1"/>
</dbReference>
<proteinExistence type="inferred from homology"/>
<evidence type="ECO:0000256" key="8">
    <source>
        <dbReference type="SAM" id="SignalP"/>
    </source>
</evidence>
<evidence type="ECO:0000313" key="11">
    <source>
        <dbReference type="Proteomes" id="UP001157915"/>
    </source>
</evidence>
<keyword evidence="11" id="KW-1185">Reference proteome</keyword>
<dbReference type="InterPro" id="IPR039426">
    <property type="entry name" value="TonB-dep_rcpt-like"/>
</dbReference>
<comment type="caution">
    <text evidence="10">The sequence shown here is derived from an EMBL/GenBank/DDBJ whole genome shotgun (WGS) entry which is preliminary data.</text>
</comment>
<evidence type="ECO:0000256" key="2">
    <source>
        <dbReference type="ARBA" id="ARBA00022448"/>
    </source>
</evidence>
<sequence length="1065" mass="119306">MKNILVLFICLCLISQRTQAQEQPVLLKGIILTKEDAKPLPGALVALGKSNQLAITDELGAFTMEAIPGSYELTVSYLGMISRTVLVTLPLEEELVIYLLTDSRQLQEVTVMSTGYQNLPVERVTGSFAAMDKELINRSVTSNFLDRLDNVVSGVTFNSGPGTGGEKLSIRGRSTLFANAEPLIIVDNFPYDGPLESINPNDIEQITVLKDAAAASIWGARAGNGVIVVTTSKGSRLSAPKVSFNASINYFQQPDLYYVPQMDMGDYIAIERQLFQKNYYRSQEISSNKTALSPVVEILIAQREGRISESEAEVQLELYKGRDLRTDLSQYYYRPRLNQQYALAVSGGSDHSNYLYSMGYDRNLQSIIGNADDRWTFQVKNSWSFLKDKLSWSVGAYLTKSADINTTAVPSTAPYGSLADETGSPLPIYTNLSERYINSLEGVPLLDWHNIPLNELGQLDNRYDKLDGRFQTSVDFELAKDLKIGASYQYWGFRGRERNRSPEASYYVRDLVNRFTTIGENELVSRPLPDGDILDLSETFSFSHTVRSQLTYQKYWSEKHRLSLLAGTEIRDLRQESNSMRYYGYNDKLGTSAAVDFITRFPYYYNPNSSRSIDPRTSHGGATDRFVSFYSNLGYTYANKLDATFSIRKDQSNFFGVESNQKGVPLWSAGLGWTLSEEPFSSFLNGAYLKWRGSYGYSGNLDKRLSGLLTAAYFTQPSYAFIPNIPGAYIQNPPNPGLRWEKVGIWNTGLDFESTSGKYSASLEFYGKRGQDLISQFDVPASTGFTSVTGNFATTQTTGLDVVVGANWLKGTLKWKTDLLYSHIRDEVIQVDVTQSASSLVTSGFSALPAPIEGQPFFGIYSFPWAGLNPDNGNPMGFLDGEPSENYGAIISSLSPDDLVFHGSARPTDFGSLRNSLSWKGFSLSVNISYRLGYYYRRRSIDYNTLLRGQQIGHGDFDKRWKETGDELLTDVPSMPTSANSIRNSFYMYSEPLVERGDHIRLQDIRFSYSLDKKEKNKLPFSRAEFYTYANNLGVIWKASDDKLDPDYQTVAPRTSIAMGIKMDF</sequence>
<dbReference type="InterPro" id="IPR008969">
    <property type="entry name" value="CarboxyPept-like_regulatory"/>
</dbReference>
<feature type="chain" id="PRO_5046917840" evidence="8">
    <location>
        <begin position="21"/>
        <end position="1065"/>
    </location>
</feature>
<dbReference type="InterPro" id="IPR012910">
    <property type="entry name" value="Plug_dom"/>
</dbReference>
<dbReference type="Pfam" id="PF13715">
    <property type="entry name" value="CarbopepD_reg_2"/>
    <property type="match status" value="1"/>
</dbReference>
<evidence type="ECO:0000259" key="9">
    <source>
        <dbReference type="Pfam" id="PF07715"/>
    </source>
</evidence>
<reference evidence="10 11" key="1">
    <citation type="submission" date="2017-05" db="EMBL/GenBank/DDBJ databases">
        <authorList>
            <person name="Varghese N."/>
            <person name="Submissions S."/>
        </authorList>
    </citation>
    <scope>NUCLEOTIDE SEQUENCE [LARGE SCALE GENOMIC DNA]</scope>
    <source>
        <strain evidence="10 11">DSM 15360</strain>
    </source>
</reference>
<dbReference type="Pfam" id="PF07715">
    <property type="entry name" value="Plug"/>
    <property type="match status" value="1"/>
</dbReference>
<dbReference type="EMBL" id="FXUA01000003">
    <property type="protein sequence ID" value="SMP19658.1"/>
    <property type="molecule type" value="Genomic_DNA"/>
</dbReference>
<dbReference type="Proteomes" id="UP001157915">
    <property type="component" value="Unassembled WGS sequence"/>
</dbReference>
<keyword evidence="2 7" id="KW-0813">Transport</keyword>
<evidence type="ECO:0000256" key="7">
    <source>
        <dbReference type="PROSITE-ProRule" id="PRU01360"/>
    </source>
</evidence>
<keyword evidence="8" id="KW-0732">Signal</keyword>
<accession>A0ABY1NZ20</accession>
<dbReference type="Gene3D" id="2.170.130.10">
    <property type="entry name" value="TonB-dependent receptor, plug domain"/>
    <property type="match status" value="1"/>
</dbReference>
<dbReference type="SUPFAM" id="SSF49464">
    <property type="entry name" value="Carboxypeptidase regulatory domain-like"/>
    <property type="match status" value="1"/>
</dbReference>
<protein>
    <submittedName>
        <fullName evidence="10">TonB-linked outer membrane protein, SusC/RagA family</fullName>
    </submittedName>
</protein>
<evidence type="ECO:0000256" key="6">
    <source>
        <dbReference type="ARBA" id="ARBA00023237"/>
    </source>
</evidence>
<comment type="subcellular location">
    <subcellularLocation>
        <location evidence="1 7">Cell outer membrane</location>
        <topology evidence="1 7">Multi-pass membrane protein</topology>
    </subcellularLocation>
</comment>
<feature type="signal peptide" evidence="8">
    <location>
        <begin position="1"/>
        <end position="20"/>
    </location>
</feature>
<keyword evidence="5 7" id="KW-0472">Membrane</keyword>
<dbReference type="InterPro" id="IPR036942">
    <property type="entry name" value="Beta-barrel_TonB_sf"/>
</dbReference>
<dbReference type="RefSeq" id="WP_283412548.1">
    <property type="nucleotide sequence ID" value="NZ_FXUA01000003.1"/>
</dbReference>
<keyword evidence="6 7" id="KW-0998">Cell outer membrane</keyword>
<dbReference type="SUPFAM" id="SSF56935">
    <property type="entry name" value="Porins"/>
    <property type="match status" value="1"/>
</dbReference>
<keyword evidence="3 7" id="KW-1134">Transmembrane beta strand</keyword>
<name>A0ABY1NZ20_9BACT</name>
<keyword evidence="4 7" id="KW-0812">Transmembrane</keyword>
<organism evidence="10 11">
    <name type="scientific">Algoriphagus winogradskyi</name>
    <dbReference type="NCBI Taxonomy" id="237017"/>
    <lineage>
        <taxon>Bacteria</taxon>
        <taxon>Pseudomonadati</taxon>
        <taxon>Bacteroidota</taxon>
        <taxon>Cytophagia</taxon>
        <taxon>Cytophagales</taxon>
        <taxon>Cyclobacteriaceae</taxon>
        <taxon>Algoriphagus</taxon>
    </lineage>
</organism>
<dbReference type="Gene3D" id="2.60.40.1120">
    <property type="entry name" value="Carboxypeptidase-like, regulatory domain"/>
    <property type="match status" value="1"/>
</dbReference>
<comment type="similarity">
    <text evidence="7">Belongs to the TonB-dependent receptor family.</text>
</comment>
<dbReference type="Gene3D" id="2.40.170.20">
    <property type="entry name" value="TonB-dependent receptor, beta-barrel domain"/>
    <property type="match status" value="1"/>
</dbReference>
<dbReference type="InterPro" id="IPR037066">
    <property type="entry name" value="Plug_dom_sf"/>
</dbReference>
<gene>
    <name evidence="10" type="ORF">SAMN06265367_10310</name>
</gene>
<evidence type="ECO:0000256" key="1">
    <source>
        <dbReference type="ARBA" id="ARBA00004571"/>
    </source>
</evidence>
<evidence type="ECO:0000313" key="10">
    <source>
        <dbReference type="EMBL" id="SMP19658.1"/>
    </source>
</evidence>
<dbReference type="InterPro" id="IPR023996">
    <property type="entry name" value="TonB-dep_OMP_SusC/RagA"/>
</dbReference>
<dbReference type="PROSITE" id="PS52016">
    <property type="entry name" value="TONB_DEPENDENT_REC_3"/>
    <property type="match status" value="1"/>
</dbReference>
<dbReference type="InterPro" id="IPR023997">
    <property type="entry name" value="TonB-dep_OMP_SusC/RagA_CS"/>
</dbReference>
<evidence type="ECO:0000256" key="4">
    <source>
        <dbReference type="ARBA" id="ARBA00022692"/>
    </source>
</evidence>